<dbReference type="OrthoDB" id="9808602at2"/>
<dbReference type="EMBL" id="CP000806">
    <property type="protein sequence ID" value="ACB49479.1"/>
    <property type="molecule type" value="Genomic_DNA"/>
</dbReference>
<feature type="domain" description="Bacterial sugar transferase" evidence="3">
    <location>
        <begin position="35"/>
        <end position="221"/>
    </location>
</feature>
<keyword evidence="5" id="KW-1185">Reference proteome</keyword>
<reference evidence="4 5" key="1">
    <citation type="journal article" date="2008" name="Proc. Natl. Acad. Sci. U.S.A.">
        <title>The genome of Cyanothece 51142, a unicellular diazotrophic cyanobacterium important in the marine nitrogen cycle.</title>
        <authorList>
            <person name="Welsh E.A."/>
            <person name="Liberton M."/>
            <person name="Stoeckel J."/>
            <person name="Loh T."/>
            <person name="Elvitigala T."/>
            <person name="Wang C."/>
            <person name="Wollam A."/>
            <person name="Fulton R.S."/>
            <person name="Clifton S.W."/>
            <person name="Jacobs J.M."/>
            <person name="Aurora R."/>
            <person name="Ghosh B.K."/>
            <person name="Sherman L.A."/>
            <person name="Smith R.D."/>
            <person name="Wilson R.K."/>
            <person name="Pakrasi H.B."/>
        </authorList>
    </citation>
    <scope>NUCLEOTIDE SEQUENCE [LARGE SCALE GENOMIC DNA]</scope>
    <source>
        <strain evidence="5">ATCC 51142 / BH68</strain>
    </source>
</reference>
<dbReference type="PANTHER" id="PTHR30576:SF10">
    <property type="entry name" value="SLL5057 PROTEIN"/>
    <property type="match status" value="1"/>
</dbReference>
<dbReference type="Proteomes" id="UP000001203">
    <property type="component" value="Chromosome circular"/>
</dbReference>
<evidence type="ECO:0000313" key="5">
    <source>
        <dbReference type="Proteomes" id="UP000001203"/>
    </source>
</evidence>
<name>B1WZB3_CROS5</name>
<dbReference type="eggNOG" id="COG2148">
    <property type="taxonomic scope" value="Bacteria"/>
</dbReference>
<dbReference type="InterPro" id="IPR003362">
    <property type="entry name" value="Bact_transf"/>
</dbReference>
<dbReference type="RefSeq" id="WP_009543078.1">
    <property type="nucleotide sequence ID" value="NC_010546.1"/>
</dbReference>
<comment type="similarity">
    <text evidence="1">Belongs to the bacterial sugar transferase family.</text>
</comment>
<organism evidence="4 5">
    <name type="scientific">Crocosphaera subtropica (strain ATCC 51142 / BH68)</name>
    <name type="common">Cyanothece sp. (strain ATCC 51142)</name>
    <dbReference type="NCBI Taxonomy" id="43989"/>
    <lineage>
        <taxon>Bacteria</taxon>
        <taxon>Bacillati</taxon>
        <taxon>Cyanobacteriota</taxon>
        <taxon>Cyanophyceae</taxon>
        <taxon>Oscillatoriophycideae</taxon>
        <taxon>Chroococcales</taxon>
        <taxon>Aphanothecaceae</taxon>
        <taxon>Crocosphaera</taxon>
        <taxon>Crocosphaera subtropica</taxon>
    </lineage>
</organism>
<keyword evidence="2" id="KW-0812">Transmembrane</keyword>
<evidence type="ECO:0000313" key="4">
    <source>
        <dbReference type="EMBL" id="ACB49479.1"/>
    </source>
</evidence>
<evidence type="ECO:0000259" key="3">
    <source>
        <dbReference type="Pfam" id="PF02397"/>
    </source>
</evidence>
<dbReference type="PANTHER" id="PTHR30576">
    <property type="entry name" value="COLANIC BIOSYNTHESIS UDP-GLUCOSE LIPID CARRIER TRANSFERASE"/>
    <property type="match status" value="1"/>
</dbReference>
<evidence type="ECO:0000256" key="2">
    <source>
        <dbReference type="SAM" id="Phobius"/>
    </source>
</evidence>
<feature type="transmembrane region" description="Helical" evidence="2">
    <location>
        <begin position="40"/>
        <end position="63"/>
    </location>
</feature>
<accession>B1WZB3</accession>
<proteinExistence type="inferred from homology"/>
<keyword evidence="2" id="KW-1133">Transmembrane helix</keyword>
<evidence type="ECO:0000256" key="1">
    <source>
        <dbReference type="ARBA" id="ARBA00006464"/>
    </source>
</evidence>
<protein>
    <submittedName>
        <fullName evidence="4">Glucosyl transferase</fullName>
    </submittedName>
</protein>
<keyword evidence="4" id="KW-0808">Transferase</keyword>
<gene>
    <name evidence="4" type="ordered locus">cce_0127</name>
</gene>
<sequence length="227" mass="26002">MTAYSFFNQNPYSLAVTQTTYPFNAFHPSVNSKLKRGMDIIGALVGLIITVMIAIPIMVIMSISDPGPLLYSQVRCGLHGRPFRIWKFRSMVVGADKMRHLVKNEAQGHIFKNTNDPRITCLGVFLRKTSLDEFPQFWNVLMGDMSLVGTRPPTVDEVQKYDPHHWQRLNVKPGITGEWQVNGRSSVKNFEDIVKMDINYQEKWSLWYDLHLIVKTVLVVLNKTGAY</sequence>
<dbReference type="Pfam" id="PF02397">
    <property type="entry name" value="Bac_transf"/>
    <property type="match status" value="1"/>
</dbReference>
<dbReference type="GO" id="GO:0016780">
    <property type="term" value="F:phosphotransferase activity, for other substituted phosphate groups"/>
    <property type="evidence" value="ECO:0007669"/>
    <property type="project" value="TreeGrafter"/>
</dbReference>
<dbReference type="KEGG" id="cyt:cce_0127"/>
<keyword evidence="2" id="KW-0472">Membrane</keyword>
<dbReference type="STRING" id="43989.cce_0127"/>
<dbReference type="AlphaFoldDB" id="B1WZB3"/>
<dbReference type="HOGENOM" id="CLU_024920_1_0_3"/>